<protein>
    <submittedName>
        <fullName evidence="1">Uncharacterized protein</fullName>
    </submittedName>
</protein>
<feature type="non-terminal residue" evidence="1">
    <location>
        <position position="1"/>
    </location>
</feature>
<comment type="caution">
    <text evidence="1">The sequence shown here is derived from an EMBL/GenBank/DDBJ whole genome shotgun (WGS) entry which is preliminary data.</text>
</comment>
<sequence length="82" mass="9589">MMCWSRARRNLEESFPHHNMVLVLLFQLLAISAYAILTPSLYKFITTPKTRPDELNCAEELRVEFHMLRIQVTGAARRVLET</sequence>
<gene>
    <name evidence="1" type="ORF">GBAR_LOCUS11454</name>
</gene>
<evidence type="ECO:0000313" key="1">
    <source>
        <dbReference type="EMBL" id="CAI8018989.1"/>
    </source>
</evidence>
<dbReference type="Proteomes" id="UP001174909">
    <property type="component" value="Unassembled WGS sequence"/>
</dbReference>
<reference evidence="1" key="1">
    <citation type="submission" date="2023-03" db="EMBL/GenBank/DDBJ databases">
        <authorList>
            <person name="Steffen K."/>
            <person name="Cardenas P."/>
        </authorList>
    </citation>
    <scope>NUCLEOTIDE SEQUENCE</scope>
</reference>
<name>A0AA35RWH7_GEOBA</name>
<evidence type="ECO:0000313" key="2">
    <source>
        <dbReference type="Proteomes" id="UP001174909"/>
    </source>
</evidence>
<dbReference type="AlphaFoldDB" id="A0AA35RWH7"/>
<organism evidence="1 2">
    <name type="scientific">Geodia barretti</name>
    <name type="common">Barrett's horny sponge</name>
    <dbReference type="NCBI Taxonomy" id="519541"/>
    <lineage>
        <taxon>Eukaryota</taxon>
        <taxon>Metazoa</taxon>
        <taxon>Porifera</taxon>
        <taxon>Demospongiae</taxon>
        <taxon>Heteroscleromorpha</taxon>
        <taxon>Tetractinellida</taxon>
        <taxon>Astrophorina</taxon>
        <taxon>Geodiidae</taxon>
        <taxon>Geodia</taxon>
    </lineage>
</organism>
<proteinExistence type="predicted"/>
<accession>A0AA35RWH7</accession>
<keyword evidence="2" id="KW-1185">Reference proteome</keyword>
<dbReference type="EMBL" id="CASHTH010001720">
    <property type="protein sequence ID" value="CAI8018989.1"/>
    <property type="molecule type" value="Genomic_DNA"/>
</dbReference>